<proteinExistence type="predicted"/>
<dbReference type="KEGG" id="yel:LC20_07685"/>
<dbReference type="SUPFAM" id="SSF52172">
    <property type="entry name" value="CheY-like"/>
    <property type="match status" value="1"/>
</dbReference>
<protein>
    <submittedName>
        <fullName evidence="3">DNA-binding response regulator</fullName>
    </submittedName>
</protein>
<feature type="modified residue" description="4-aspartylphosphate" evidence="1">
    <location>
        <position position="55"/>
    </location>
</feature>
<keyword evidence="3" id="KW-0238">DNA-binding</keyword>
<dbReference type="AlphaFoldDB" id="A0A7U5PGS3"/>
<keyword evidence="1" id="KW-0597">Phosphoprotein</keyword>
<dbReference type="GO" id="GO:0003677">
    <property type="term" value="F:DNA binding"/>
    <property type="evidence" value="ECO:0007669"/>
    <property type="project" value="UniProtKB-KW"/>
</dbReference>
<dbReference type="InterPro" id="IPR011006">
    <property type="entry name" value="CheY-like_superfamily"/>
</dbReference>
<dbReference type="EMBL" id="CP007448">
    <property type="protein sequence ID" value="ATX62843.1"/>
    <property type="molecule type" value="Genomic_DNA"/>
</dbReference>
<dbReference type="GO" id="GO:0000160">
    <property type="term" value="P:phosphorelay signal transduction system"/>
    <property type="evidence" value="ECO:0007669"/>
    <property type="project" value="InterPro"/>
</dbReference>
<evidence type="ECO:0000259" key="2">
    <source>
        <dbReference type="PROSITE" id="PS50110"/>
    </source>
</evidence>
<evidence type="ECO:0000256" key="1">
    <source>
        <dbReference type="PROSITE-ProRule" id="PRU00169"/>
    </source>
</evidence>
<sequence>MNKSISALIIDQHPLIRHVVRGIIECKGGQVYETGEENESTKMAGIYKPNLIIVDFVGYKSLQLNLIHKLMAVSPESKILIYTSFISICFLKKCLKIGVRGYVYKRDDVINLESAIDAVISDYCFFPQADIQRNTECAI</sequence>
<name>A0A7U5PGS3_YEREN</name>
<gene>
    <name evidence="3" type="ORF">LC20_07685</name>
</gene>
<dbReference type="Pfam" id="PF00072">
    <property type="entry name" value="Response_reg"/>
    <property type="match status" value="1"/>
</dbReference>
<dbReference type="InterPro" id="IPR001789">
    <property type="entry name" value="Sig_transdc_resp-reg_receiver"/>
</dbReference>
<dbReference type="Gene3D" id="3.40.50.2300">
    <property type="match status" value="1"/>
</dbReference>
<accession>A0A7U5PGS3</accession>
<evidence type="ECO:0000313" key="4">
    <source>
        <dbReference type="Proteomes" id="UP000230961"/>
    </source>
</evidence>
<dbReference type="PROSITE" id="PS50110">
    <property type="entry name" value="RESPONSE_REGULATORY"/>
    <property type="match status" value="1"/>
</dbReference>
<feature type="domain" description="Response regulatory" evidence="2">
    <location>
        <begin position="6"/>
        <end position="120"/>
    </location>
</feature>
<reference evidence="3 4" key="1">
    <citation type="submission" date="2017-11" db="EMBL/GenBank/DDBJ databases">
        <title>The complete genome sequence and comparative genome analysis of Yersinia enterocolitica strain LC20.</title>
        <authorList>
            <person name="Shi G."/>
            <person name="Su M."/>
            <person name="Liang J."/>
            <person name="Gu W."/>
            <person name="Xiao Y."/>
            <person name="Zhang Z."/>
            <person name="Qiu H."/>
            <person name="Duan R."/>
            <person name="Zhang Z."/>
            <person name="Li Y."/>
            <person name="Zhang X."/>
            <person name="Ling Y."/>
            <person name="Song L."/>
            <person name="Chen M."/>
            <person name="Zhao Y."/>
            <person name="Wu J."/>
            <person name="Jing H."/>
            <person name="Xiao J."/>
            <person name="Wang X."/>
        </authorList>
    </citation>
    <scope>NUCLEOTIDE SEQUENCE [LARGE SCALE GENOMIC DNA]</scope>
    <source>
        <strain evidence="3 4">LC20</strain>
    </source>
</reference>
<organism evidence="3 4">
    <name type="scientific">Yersinia enterocolitica LC20</name>
    <dbReference type="NCBI Taxonomy" id="1443113"/>
    <lineage>
        <taxon>Bacteria</taxon>
        <taxon>Pseudomonadati</taxon>
        <taxon>Pseudomonadota</taxon>
        <taxon>Gammaproteobacteria</taxon>
        <taxon>Enterobacterales</taxon>
        <taxon>Yersiniaceae</taxon>
        <taxon>Yersinia</taxon>
    </lineage>
</organism>
<dbReference type="Proteomes" id="UP000230961">
    <property type="component" value="Chromosome"/>
</dbReference>
<evidence type="ECO:0000313" key="3">
    <source>
        <dbReference type="EMBL" id="ATX62843.1"/>
    </source>
</evidence>